<keyword evidence="2" id="KW-1185">Reference proteome</keyword>
<gene>
    <name evidence="1" type="ORF">AK812_SmicGene29241</name>
</gene>
<comment type="caution">
    <text evidence="1">The sequence shown here is derived from an EMBL/GenBank/DDBJ whole genome shotgun (WGS) entry which is preliminary data.</text>
</comment>
<proteinExistence type="predicted"/>
<dbReference type="AlphaFoldDB" id="A0A1Q9D2C0"/>
<dbReference type="EMBL" id="LSRX01000767">
    <property type="protein sequence ID" value="OLP89308.1"/>
    <property type="molecule type" value="Genomic_DNA"/>
</dbReference>
<organism evidence="1 2">
    <name type="scientific">Symbiodinium microadriaticum</name>
    <name type="common">Dinoflagellate</name>
    <name type="synonym">Zooxanthella microadriatica</name>
    <dbReference type="NCBI Taxonomy" id="2951"/>
    <lineage>
        <taxon>Eukaryota</taxon>
        <taxon>Sar</taxon>
        <taxon>Alveolata</taxon>
        <taxon>Dinophyceae</taxon>
        <taxon>Suessiales</taxon>
        <taxon>Symbiodiniaceae</taxon>
        <taxon>Symbiodinium</taxon>
    </lineage>
</organism>
<accession>A0A1Q9D2C0</accession>
<protein>
    <submittedName>
        <fullName evidence="1">Uncharacterized protein</fullName>
    </submittedName>
</protein>
<evidence type="ECO:0000313" key="1">
    <source>
        <dbReference type="EMBL" id="OLP89308.1"/>
    </source>
</evidence>
<reference evidence="1 2" key="1">
    <citation type="submission" date="2016-02" db="EMBL/GenBank/DDBJ databases">
        <title>Genome analysis of coral dinoflagellate symbionts highlights evolutionary adaptations to a symbiotic lifestyle.</title>
        <authorList>
            <person name="Aranda M."/>
            <person name="Li Y."/>
            <person name="Liew Y.J."/>
            <person name="Baumgarten S."/>
            <person name="Simakov O."/>
            <person name="Wilson M."/>
            <person name="Piel J."/>
            <person name="Ashoor H."/>
            <person name="Bougouffa S."/>
            <person name="Bajic V.B."/>
            <person name="Ryu T."/>
            <person name="Ravasi T."/>
            <person name="Bayer T."/>
            <person name="Micklem G."/>
            <person name="Kim H."/>
            <person name="Bhak J."/>
            <person name="Lajeunesse T.C."/>
            <person name="Voolstra C.R."/>
        </authorList>
    </citation>
    <scope>NUCLEOTIDE SEQUENCE [LARGE SCALE GENOMIC DNA]</scope>
    <source>
        <strain evidence="1 2">CCMP2467</strain>
    </source>
</reference>
<name>A0A1Q9D2C0_SYMMI</name>
<dbReference type="Proteomes" id="UP000186817">
    <property type="component" value="Unassembled WGS sequence"/>
</dbReference>
<evidence type="ECO:0000313" key="2">
    <source>
        <dbReference type="Proteomes" id="UP000186817"/>
    </source>
</evidence>
<sequence>MLLPDGSSLAIRDSVYPLDDIYCWVNGWYYASYETRKALVNNFTYLEEVSEPFCRSLEESVPNYHRISIDDATDETAHDMKALEQMWAAPGAVAQINQTVVEGMKVHAAFKSLLAQLPPPLPTTRVDDVVARAQLTNYVSILGLGIERQLITAAHVEEVALCQLASADYGILLVAMQARRCQEDGAEEEIPEHDPVVEVELPATTVPPPEVPWPEHALRWALLADLRREA</sequence>